<dbReference type="SMART" id="SM00567">
    <property type="entry name" value="EZ_HEAT"/>
    <property type="match status" value="9"/>
</dbReference>
<dbReference type="EMBL" id="LGHB01000002">
    <property type="protein sequence ID" value="KUK97411.1"/>
    <property type="molecule type" value="Genomic_DNA"/>
</dbReference>
<keyword evidence="2" id="KW-0456">Lyase</keyword>
<dbReference type="PROSITE" id="PS51257">
    <property type="entry name" value="PROKAR_LIPOPROTEIN"/>
    <property type="match status" value="1"/>
</dbReference>
<evidence type="ECO:0000259" key="1">
    <source>
        <dbReference type="Pfam" id="PF25900"/>
    </source>
</evidence>
<dbReference type="InterPro" id="IPR011989">
    <property type="entry name" value="ARM-like"/>
</dbReference>
<dbReference type="Gene3D" id="1.25.10.10">
    <property type="entry name" value="Leucine-rich Repeat Variant"/>
    <property type="match status" value="3"/>
</dbReference>
<dbReference type="InterPro" id="IPR011990">
    <property type="entry name" value="TPR-like_helical_dom_sf"/>
</dbReference>
<dbReference type="GO" id="GO:0016829">
    <property type="term" value="F:lyase activity"/>
    <property type="evidence" value="ECO:0007669"/>
    <property type="project" value="UniProtKB-KW"/>
</dbReference>
<protein>
    <submittedName>
        <fullName evidence="2">PBS lyase HEAT domain protein repeat-containing protein</fullName>
    </submittedName>
</protein>
<sequence>MRLKFVLFALALVATLVSLGCGQPVLDGSTILADDIYFLNKGNMILGQILYDMGSVPMDDDQILDDLSYALNLYLVWNPDEDITTETIEAYDEAIRANPLNAQAWNNKGVVLWNIAKSAVCYEDASCKRDFYEEAIAAYDEAIRIDPRYALAWLNKAFAHRDLRENLAHEYPVWCEEAEEESALHESIFLDALSEATRLDSEFLLIEEVPWAQIDERVPPEVATNEVRELAQWAIGATASSERSTGAWSSAQACGEPDTYPFQEDIGTAWAPELEDGGFEWLDLEYEVPVLISRVEIYESLNPGAITGLEIYNQNGERHLAWEGTTPPDAASSITVIQIGAAFPSDQIRIILDTEKVSGWNEIDAVAVIGSRTSSSEPQEAVAEASELERHIKDLQDPNSTIRSNAAGSLFKLRDPRAVVPLIEALNDSDPEVRANVASALGWIGDKRAVEPLIEKLNDEDGVVRGITAVSLGALGDHRAVGPLIQALDDEDPIVRINAAVSLGMYLKDPSSVEPLIKALEDPDGFTRSRVAFALGELGDPRAIGPLTEALEDEEKEVREEAALALQKLSARHDNAAPPEDKLDAEDEKIFSSTKASATPVTDEQIGGTFIEATKYGDDGGEVDDIILELEDKSEWVRVYAAQILGNIGDPRAIDPLIQVLLNDESFFVREYAAIALGNIGDPRAVDPLIKALKDEDSLVRSYASTALGNIGDPRAVDPLIEVFNDEYWFIRADAARALGNIGDTRAVDPLNRLASMDEDDRVRSAAQEALEKIQAE</sequence>
<dbReference type="PATRIC" id="fig|301375.6.peg.1796"/>
<proteinExistence type="predicted"/>
<dbReference type="Pfam" id="PF03130">
    <property type="entry name" value="HEAT_PBS"/>
    <property type="match status" value="1"/>
</dbReference>
<dbReference type="AlphaFoldDB" id="A0A101FVD2"/>
<dbReference type="SUPFAM" id="SSF48439">
    <property type="entry name" value="Protein prenylyltransferase"/>
    <property type="match status" value="1"/>
</dbReference>
<dbReference type="Gene3D" id="1.25.40.10">
    <property type="entry name" value="Tetratricopeptide repeat domain"/>
    <property type="match status" value="1"/>
</dbReference>
<reference evidence="4 5" key="2">
    <citation type="journal article" date="2015" name="MBio">
        <title>Genome-Resolved Metagenomic Analysis Reveals Roles for Candidate Phyla and Other Microbial Community Members in Biogeochemical Transformations in Oil Reservoirs.</title>
        <authorList>
            <person name="Hu P."/>
            <person name="Tom L."/>
            <person name="Singh A."/>
            <person name="Thomas B.C."/>
            <person name="Baker B.J."/>
            <person name="Piceno Y.M."/>
            <person name="Andersen G.L."/>
            <person name="Banfield J.F."/>
        </authorList>
    </citation>
    <scope>NUCLEOTIDE SEQUENCE [LARGE SCALE GENOMIC DNA]</scope>
    <source>
        <strain evidence="2">57_489</strain>
    </source>
</reference>
<accession>A0A101FVD2</accession>
<organism evidence="2 5">
    <name type="scientific">Methanothrix harundinacea</name>
    <dbReference type="NCBI Taxonomy" id="301375"/>
    <lineage>
        <taxon>Archaea</taxon>
        <taxon>Methanobacteriati</taxon>
        <taxon>Methanobacteriota</taxon>
        <taxon>Stenosarchaea group</taxon>
        <taxon>Methanomicrobia</taxon>
        <taxon>Methanotrichales</taxon>
        <taxon>Methanotrichaceae</taxon>
        <taxon>Methanothrix</taxon>
    </lineage>
</organism>
<reference evidence="3" key="1">
    <citation type="journal article" date="2015" name="MBio">
        <title>Genome-resolved metagenomic analysis reveals roles for candidate phyla and other microbial community members in biogeochemical transformations in oil reservoirs.</title>
        <authorList>
            <person name="Hu P."/>
            <person name="Tom L."/>
            <person name="Singh A."/>
            <person name="Thomas B.C."/>
            <person name="Baker B.J."/>
            <person name="Piceno Y.M."/>
            <person name="Andersen G.L."/>
            <person name="Banfield J.F."/>
        </authorList>
    </citation>
    <scope>NUCLEOTIDE SEQUENCE [LARGE SCALE GENOMIC DNA]</scope>
    <source>
        <strain evidence="3">56_747</strain>
    </source>
</reference>
<comment type="caution">
    <text evidence="2">The sequence shown here is derived from an EMBL/GenBank/DDBJ whole genome shotgun (WGS) entry which is preliminary data.</text>
</comment>
<dbReference type="Proteomes" id="UP000053961">
    <property type="component" value="Unassembled WGS sequence"/>
</dbReference>
<gene>
    <name evidence="2" type="ORF">XD72_0516</name>
    <name evidence="3" type="ORF">XE07_0241</name>
</gene>
<dbReference type="SUPFAM" id="SSF48371">
    <property type="entry name" value="ARM repeat"/>
    <property type="match status" value="1"/>
</dbReference>
<dbReference type="PANTHER" id="PTHR12697">
    <property type="entry name" value="PBS LYASE HEAT-LIKE PROTEIN"/>
    <property type="match status" value="1"/>
</dbReference>
<name>A0A101FVD2_9EURY</name>
<dbReference type="InterPro" id="IPR058897">
    <property type="entry name" value="PAPPA_SD_C"/>
</dbReference>
<dbReference type="Pfam" id="PF25900">
    <property type="entry name" value="PAPPA"/>
    <property type="match status" value="1"/>
</dbReference>
<evidence type="ECO:0000313" key="2">
    <source>
        <dbReference type="EMBL" id="KUK45112.1"/>
    </source>
</evidence>
<dbReference type="Pfam" id="PF13646">
    <property type="entry name" value="HEAT_2"/>
    <property type="match status" value="3"/>
</dbReference>
<dbReference type="InterPro" id="IPR016024">
    <property type="entry name" value="ARM-type_fold"/>
</dbReference>
<feature type="domain" description="Pappalysin-1 SD scarf" evidence="1">
    <location>
        <begin position="226"/>
        <end position="374"/>
    </location>
</feature>
<dbReference type="PANTHER" id="PTHR12697:SF5">
    <property type="entry name" value="DEOXYHYPUSINE HYDROXYLASE"/>
    <property type="match status" value="1"/>
</dbReference>
<dbReference type="Proteomes" id="UP000057043">
    <property type="component" value="Unassembled WGS sequence"/>
</dbReference>
<dbReference type="InterPro" id="IPR004155">
    <property type="entry name" value="PBS_lyase_HEAT"/>
</dbReference>
<dbReference type="EMBL" id="LGFT01000008">
    <property type="protein sequence ID" value="KUK45112.1"/>
    <property type="molecule type" value="Genomic_DNA"/>
</dbReference>
<evidence type="ECO:0000313" key="3">
    <source>
        <dbReference type="EMBL" id="KUK97411.1"/>
    </source>
</evidence>
<evidence type="ECO:0000313" key="5">
    <source>
        <dbReference type="Proteomes" id="UP000057043"/>
    </source>
</evidence>
<evidence type="ECO:0000313" key="4">
    <source>
        <dbReference type="Proteomes" id="UP000053961"/>
    </source>
</evidence>
<dbReference type="GO" id="GO:0016491">
    <property type="term" value="F:oxidoreductase activity"/>
    <property type="evidence" value="ECO:0007669"/>
    <property type="project" value="TreeGrafter"/>
</dbReference>
<dbReference type="Pfam" id="PF13414">
    <property type="entry name" value="TPR_11"/>
    <property type="match status" value="1"/>
</dbReference>